<reference evidence="4 5" key="1">
    <citation type="journal article" date="2013" name="Int. J. Syst. Evol. Microbiol.">
        <title>Ilumatobacter nonamiense sp. nov. and Ilumatobacter coccineum sp. nov., isolated from seashore sand.</title>
        <authorList>
            <person name="Matsumoto A."/>
            <person name="Kasai H."/>
            <person name="Matsuo Y."/>
            <person name="Shizuri Y."/>
            <person name="Ichikawa N."/>
            <person name="Fujita N."/>
            <person name="Omura S."/>
            <person name="Takahashi Y."/>
        </authorList>
    </citation>
    <scope>NUCLEOTIDE SEQUENCE [LARGE SCALE GENOMIC DNA]</scope>
    <source>
        <strain evidence="5">NBRC 103263 / KCTC 29153 / YM16-304</strain>
    </source>
</reference>
<feature type="transmembrane region" description="Helical" evidence="1">
    <location>
        <begin position="263"/>
        <end position="286"/>
    </location>
</feature>
<evidence type="ECO:0000256" key="1">
    <source>
        <dbReference type="SAM" id="Phobius"/>
    </source>
</evidence>
<proteinExistence type="predicted"/>
<feature type="transmembrane region" description="Helical" evidence="1">
    <location>
        <begin position="127"/>
        <end position="143"/>
    </location>
</feature>
<dbReference type="InterPro" id="IPR012429">
    <property type="entry name" value="HGSNAT_cat"/>
</dbReference>
<keyword evidence="5" id="KW-1185">Reference proteome</keyword>
<feature type="transmembrane region" description="Helical" evidence="1">
    <location>
        <begin position="326"/>
        <end position="347"/>
    </location>
</feature>
<dbReference type="Proteomes" id="UP000011863">
    <property type="component" value="Chromosome"/>
</dbReference>
<sequence>MTASTVDRASPPSESIERLPGPDVVRACALIGVVVMNYHGYLMIRGGDPGTGWAVDLFNPWTGPMATRFAATFVLMAGVGVTLLTRRAVADGSADVIRDMRWRLVRRGLVLYLLGQLLDVIWSGTIILYYGAMFVIAALLFTLATRWVVAVGVAAALAGWGINTWALQRRIDGESVSWLTDPGDDSIRRFAFDLAINGTHPLLPWLVFFCAGIVLGRLLGVEQLDLLTIGVGLVLFAGAWLIETRASTPFQSVVLSTDPFDRGIVYAASALGTALVAFGAISWLVARLGGALGPLRRAGQMTLTIYIAHILVFNLLVDWLDWIEPAGLGTALTFSVAFWVVAIAAAAEWHRRFGRGPAERVYRHLGG</sequence>
<accession>A0A6C7ECB4</accession>
<gene>
    <name evidence="4" type="ORF">YM304_36390</name>
</gene>
<name>A0A6C7ECB4_ILUCY</name>
<dbReference type="AlphaFoldDB" id="A0A6C7ECB4"/>
<dbReference type="Pfam" id="PF07786">
    <property type="entry name" value="HGSNAT_cat"/>
    <property type="match status" value="1"/>
</dbReference>
<feature type="transmembrane region" description="Helical" evidence="1">
    <location>
        <begin position="298"/>
        <end position="320"/>
    </location>
</feature>
<evidence type="ECO:0000259" key="2">
    <source>
        <dbReference type="Pfam" id="PF04235"/>
    </source>
</evidence>
<dbReference type="RefSeq" id="WP_015443200.1">
    <property type="nucleotide sequence ID" value="NC_020520.1"/>
</dbReference>
<feature type="transmembrane region" description="Helical" evidence="1">
    <location>
        <begin position="64"/>
        <end position="84"/>
    </location>
</feature>
<dbReference type="PANTHER" id="PTHR30590">
    <property type="entry name" value="INNER MEMBRANE PROTEIN"/>
    <property type="match status" value="1"/>
</dbReference>
<evidence type="ECO:0000313" key="5">
    <source>
        <dbReference type="Proteomes" id="UP000011863"/>
    </source>
</evidence>
<feature type="transmembrane region" description="Helical" evidence="1">
    <location>
        <begin position="202"/>
        <end position="219"/>
    </location>
</feature>
<protein>
    <submittedName>
        <fullName evidence="4">Uncharacterized protein</fullName>
    </submittedName>
</protein>
<feature type="transmembrane region" description="Helical" evidence="1">
    <location>
        <begin position="226"/>
        <end position="243"/>
    </location>
</feature>
<keyword evidence="1" id="KW-0812">Transmembrane</keyword>
<feature type="domain" description="DUF418" evidence="2">
    <location>
        <begin position="232"/>
        <end position="365"/>
    </location>
</feature>
<keyword evidence="1" id="KW-0472">Membrane</keyword>
<keyword evidence="1" id="KW-1133">Transmembrane helix</keyword>
<feature type="transmembrane region" description="Helical" evidence="1">
    <location>
        <begin position="148"/>
        <end position="167"/>
    </location>
</feature>
<dbReference type="InterPro" id="IPR052529">
    <property type="entry name" value="Bact_Transport_Assoc"/>
</dbReference>
<dbReference type="PANTHER" id="PTHR30590:SF3">
    <property type="entry name" value="HYPOTHETICAL MEMBRANE SPANNING PROTEIN"/>
    <property type="match status" value="1"/>
</dbReference>
<dbReference type="OrthoDB" id="4966979at2"/>
<dbReference type="EMBL" id="AP012057">
    <property type="protein sequence ID" value="BAN03953.1"/>
    <property type="molecule type" value="Genomic_DNA"/>
</dbReference>
<dbReference type="Pfam" id="PF04235">
    <property type="entry name" value="DUF418"/>
    <property type="match status" value="1"/>
</dbReference>
<dbReference type="InterPro" id="IPR007349">
    <property type="entry name" value="DUF418"/>
</dbReference>
<organism evidence="4 5">
    <name type="scientific">Ilumatobacter coccineus (strain NBRC 103263 / KCTC 29153 / YM16-304)</name>
    <dbReference type="NCBI Taxonomy" id="1313172"/>
    <lineage>
        <taxon>Bacteria</taxon>
        <taxon>Bacillati</taxon>
        <taxon>Actinomycetota</taxon>
        <taxon>Acidimicrobiia</taxon>
        <taxon>Acidimicrobiales</taxon>
        <taxon>Ilumatobacteraceae</taxon>
        <taxon>Ilumatobacter</taxon>
    </lineage>
</organism>
<feature type="domain" description="Heparan-alpha-glucosaminide N-acetyltransferase catalytic" evidence="3">
    <location>
        <begin position="23"/>
        <end position="220"/>
    </location>
</feature>
<evidence type="ECO:0000313" key="4">
    <source>
        <dbReference type="EMBL" id="BAN03953.1"/>
    </source>
</evidence>
<evidence type="ECO:0000259" key="3">
    <source>
        <dbReference type="Pfam" id="PF07786"/>
    </source>
</evidence>
<dbReference type="KEGG" id="aym:YM304_36390"/>